<gene>
    <name evidence="2" type="ORF">AAP_01005</name>
</gene>
<reference evidence="2 3" key="1">
    <citation type="journal article" date="2016" name="Genome Biol. Evol.">
        <title>Divergent and convergent evolution of fungal pathogenicity.</title>
        <authorList>
            <person name="Shang Y."/>
            <person name="Xiao G."/>
            <person name="Zheng P."/>
            <person name="Cen K."/>
            <person name="Zhan S."/>
            <person name="Wang C."/>
        </authorList>
    </citation>
    <scope>NUCLEOTIDE SEQUENCE [LARGE SCALE GENOMIC DNA]</scope>
    <source>
        <strain evidence="2 3">ARSEF 7405</strain>
    </source>
</reference>
<evidence type="ECO:0000313" key="2">
    <source>
        <dbReference type="EMBL" id="KZZ96232.1"/>
    </source>
</evidence>
<feature type="region of interest" description="Disordered" evidence="1">
    <location>
        <begin position="465"/>
        <end position="507"/>
    </location>
</feature>
<protein>
    <submittedName>
        <fullName evidence="2">Uncharacterized protein</fullName>
    </submittedName>
</protein>
<feature type="compositionally biased region" description="Polar residues" evidence="1">
    <location>
        <begin position="465"/>
        <end position="476"/>
    </location>
</feature>
<dbReference type="AlphaFoldDB" id="A0A162IMM4"/>
<feature type="compositionally biased region" description="Polar residues" evidence="1">
    <location>
        <begin position="425"/>
        <end position="439"/>
    </location>
</feature>
<proteinExistence type="predicted"/>
<accession>A0A162IMM4</accession>
<feature type="region of interest" description="Disordered" evidence="1">
    <location>
        <begin position="318"/>
        <end position="382"/>
    </location>
</feature>
<dbReference type="VEuPathDB" id="FungiDB:AAP_01005"/>
<sequence>MPQLPGEDSLTTVAADIHYYFASPGQIPARTRFEKGSYVYLLYDRKSKSTRIEIANRPGTPEHDYFTGSLQSSSLESKHEFPTRCTITVSPENPTEDPQRRPSTQEWLHSTGAVHKDSASLRVHSLDLYFWTLEFAMEFYAASRMVLHPLQISLEPLDIQLRQEMQCAPVEELEGVVVGCPDEPQRLCASPSIYDVSQSRSHYAQSYRHGVDVHSPYQSRPDLLDAPTLAEPMIYEQTMPMHVETYDPHVQSPIIADQDPDLANYGHLFSGFSMTCAVPHEPANAYFWPPPSGELQDNPGNDITTSLPIPVPNDNYPIFDMSPPPMIQDPGSPFSSSAAPSTPPRPQLRSQPSKRLVVSPKPPDTPAHLYRAPTYEQKRNASAPILSSRFSIDGFSQTRSYHSVPRPEPLPPLQQGVVSPYRGPSRNSSTIPASPPENTNKLFSKARSFGLSGGDFNLRSYIQSQQTSSRTLPVNNDNDDTPGKSRRQKRNYSKDNGKKKTKSKRQSISETFDWFISRLEKASSS</sequence>
<feature type="region of interest" description="Disordered" evidence="1">
    <location>
        <begin position="398"/>
        <end position="439"/>
    </location>
</feature>
<dbReference type="EMBL" id="AZGZ01000003">
    <property type="protein sequence ID" value="KZZ96232.1"/>
    <property type="molecule type" value="Genomic_DNA"/>
</dbReference>
<evidence type="ECO:0000313" key="3">
    <source>
        <dbReference type="Proteomes" id="UP000242877"/>
    </source>
</evidence>
<dbReference type="Proteomes" id="UP000242877">
    <property type="component" value="Unassembled WGS sequence"/>
</dbReference>
<feature type="compositionally biased region" description="Low complexity" evidence="1">
    <location>
        <begin position="330"/>
        <end position="340"/>
    </location>
</feature>
<name>A0A162IMM4_9EURO</name>
<comment type="caution">
    <text evidence="2">The sequence shown here is derived from an EMBL/GenBank/DDBJ whole genome shotgun (WGS) entry which is preliminary data.</text>
</comment>
<dbReference type="OrthoDB" id="5408296at2759"/>
<keyword evidence="3" id="KW-1185">Reference proteome</keyword>
<organism evidence="2 3">
    <name type="scientific">Ascosphaera apis ARSEF 7405</name>
    <dbReference type="NCBI Taxonomy" id="392613"/>
    <lineage>
        <taxon>Eukaryota</taxon>
        <taxon>Fungi</taxon>
        <taxon>Dikarya</taxon>
        <taxon>Ascomycota</taxon>
        <taxon>Pezizomycotina</taxon>
        <taxon>Eurotiomycetes</taxon>
        <taxon>Eurotiomycetidae</taxon>
        <taxon>Onygenales</taxon>
        <taxon>Ascosphaeraceae</taxon>
        <taxon>Ascosphaera</taxon>
    </lineage>
</organism>
<evidence type="ECO:0000256" key="1">
    <source>
        <dbReference type="SAM" id="MobiDB-lite"/>
    </source>
</evidence>